<dbReference type="AlphaFoldDB" id="A0AAD7CMX6"/>
<feature type="compositionally biased region" description="Polar residues" evidence="1">
    <location>
        <begin position="190"/>
        <end position="200"/>
    </location>
</feature>
<keyword evidence="4" id="KW-1185">Reference proteome</keyword>
<protein>
    <recommendedName>
        <fullName evidence="2">DUF6532 domain-containing protein</fullName>
    </recommendedName>
</protein>
<comment type="caution">
    <text evidence="3">The sequence shown here is derived from an EMBL/GenBank/DDBJ whole genome shotgun (WGS) entry which is preliminary data.</text>
</comment>
<feature type="domain" description="DUF6532" evidence="2">
    <location>
        <begin position="213"/>
        <end position="423"/>
    </location>
</feature>
<dbReference type="InterPro" id="IPR045341">
    <property type="entry name" value="DUF6532"/>
</dbReference>
<proteinExistence type="predicted"/>
<evidence type="ECO:0000256" key="1">
    <source>
        <dbReference type="SAM" id="MobiDB-lite"/>
    </source>
</evidence>
<feature type="region of interest" description="Disordered" evidence="1">
    <location>
        <begin position="114"/>
        <end position="148"/>
    </location>
</feature>
<feature type="compositionally biased region" description="Polar residues" evidence="1">
    <location>
        <begin position="1"/>
        <end position="11"/>
    </location>
</feature>
<gene>
    <name evidence="3" type="ORF">B0H17DRAFT_1146917</name>
</gene>
<evidence type="ECO:0000313" key="3">
    <source>
        <dbReference type="EMBL" id="KAJ7653855.1"/>
    </source>
</evidence>
<evidence type="ECO:0000259" key="2">
    <source>
        <dbReference type="Pfam" id="PF20149"/>
    </source>
</evidence>
<dbReference type="Pfam" id="PF20149">
    <property type="entry name" value="DUF6532"/>
    <property type="match status" value="1"/>
</dbReference>
<sequence>MGGLGTSSNPQRAKPKNALPAKKATSKTKEQLQLETLKAELEATKAQLLVKRTQDMLDEEEEEEEEEEDALPVVVPAKRRRVASKTVQSDDEMTFGAEDAAGMKGSERIAMPDLTIAPGTSDDEASGIDRNSDKDSDQMGNLVPMMTPRPLRPVTRIWSSKTWFPRKRRAEARTTSRRTKTKSNEERSTSSKVLQSSFSPPSLRLANSGRYTVRVGIATEDGFPSEHRDWTLKTVGDAVAAAGDDSLSERFALTLGDNDRSTALVSYAWGGASQIRGEIKRLCKDAVSLFGIPGTHAPAEIAKIVAWLTSKNGIFKFGGIDMKKRTFDAQQPSVSYPPLVMGLGILVVETEQPYGNSFYQDVITKQFFSSMSSDGVCTISLTHFINLNVPIFALVTDGMENSLKECASGVRINIKFTEEEFGPRLYIRSLSIVVYDCFSGCSIIVSLVALQEGKEKNGVAIYIAVKLQKDEAWFSKSRFCGAPRGGALPGRPPGYFGERTRVVRLFRHQAAHRLVSKPSFLPSFPPHVPASMLILWQTVVLSGAPIHPQDVLIPNSFGLIHQDVVKLRGVKSTASHGLSEVHANNHTTRSCNPINLRFLLKICLQSSCKFLNCIQPSFCEQGPRFIYTPTPSGTTESPDQVSKLVRRVRTKFIFVYCTIVNEQDDDELDGIDFDALEASTIFAPYSSSPSIIITFSVRLARIKDTALPFILATSLPFSILPYPSCAFPAADALALGVQRLRRVKPASSSGPNDVVESGEEEEAQLADVFVCADLETEPSNSQVIKPQILQSSQLQVTTVVLQFSQSSRTIPPNKPAD</sequence>
<feature type="compositionally biased region" description="Basic residues" evidence="1">
    <location>
        <begin position="165"/>
        <end position="181"/>
    </location>
</feature>
<feature type="region of interest" description="Disordered" evidence="1">
    <location>
        <begin position="1"/>
        <end position="30"/>
    </location>
</feature>
<feature type="region of interest" description="Disordered" evidence="1">
    <location>
        <begin position="165"/>
        <end position="201"/>
    </location>
</feature>
<reference evidence="3" key="1">
    <citation type="submission" date="2023-03" db="EMBL/GenBank/DDBJ databases">
        <title>Massive genome expansion in bonnet fungi (Mycena s.s.) driven by repeated elements and novel gene families across ecological guilds.</title>
        <authorList>
            <consortium name="Lawrence Berkeley National Laboratory"/>
            <person name="Harder C.B."/>
            <person name="Miyauchi S."/>
            <person name="Viragh M."/>
            <person name="Kuo A."/>
            <person name="Thoen E."/>
            <person name="Andreopoulos B."/>
            <person name="Lu D."/>
            <person name="Skrede I."/>
            <person name="Drula E."/>
            <person name="Henrissat B."/>
            <person name="Morin E."/>
            <person name="Kohler A."/>
            <person name="Barry K."/>
            <person name="LaButti K."/>
            <person name="Morin E."/>
            <person name="Salamov A."/>
            <person name="Lipzen A."/>
            <person name="Mereny Z."/>
            <person name="Hegedus B."/>
            <person name="Baldrian P."/>
            <person name="Stursova M."/>
            <person name="Weitz H."/>
            <person name="Taylor A."/>
            <person name="Grigoriev I.V."/>
            <person name="Nagy L.G."/>
            <person name="Martin F."/>
            <person name="Kauserud H."/>
        </authorList>
    </citation>
    <scope>NUCLEOTIDE SEQUENCE</scope>
    <source>
        <strain evidence="3">CBHHK067</strain>
    </source>
</reference>
<name>A0AAD7CMX6_MYCRO</name>
<dbReference type="EMBL" id="JARKIE010000328">
    <property type="protein sequence ID" value="KAJ7653855.1"/>
    <property type="molecule type" value="Genomic_DNA"/>
</dbReference>
<accession>A0AAD7CMX6</accession>
<organism evidence="3 4">
    <name type="scientific">Mycena rosella</name>
    <name type="common">Pink bonnet</name>
    <name type="synonym">Agaricus rosellus</name>
    <dbReference type="NCBI Taxonomy" id="1033263"/>
    <lineage>
        <taxon>Eukaryota</taxon>
        <taxon>Fungi</taxon>
        <taxon>Dikarya</taxon>
        <taxon>Basidiomycota</taxon>
        <taxon>Agaricomycotina</taxon>
        <taxon>Agaricomycetes</taxon>
        <taxon>Agaricomycetidae</taxon>
        <taxon>Agaricales</taxon>
        <taxon>Marasmiineae</taxon>
        <taxon>Mycenaceae</taxon>
        <taxon>Mycena</taxon>
    </lineage>
</organism>
<dbReference type="Proteomes" id="UP001221757">
    <property type="component" value="Unassembled WGS sequence"/>
</dbReference>
<evidence type="ECO:0000313" key="4">
    <source>
        <dbReference type="Proteomes" id="UP001221757"/>
    </source>
</evidence>